<dbReference type="InterPro" id="IPR011249">
    <property type="entry name" value="Metalloenz_LuxS/M16"/>
</dbReference>
<dbReference type="SUPFAM" id="SSF63411">
    <property type="entry name" value="LuxS/MPP-like metallohydrolase"/>
    <property type="match status" value="1"/>
</dbReference>
<dbReference type="Pfam" id="PF05193">
    <property type="entry name" value="Peptidase_M16_C"/>
    <property type="match status" value="1"/>
</dbReference>
<feature type="non-terminal residue" evidence="2">
    <location>
        <position position="74"/>
    </location>
</feature>
<feature type="domain" description="Peptidase M16 C-terminal" evidence="1">
    <location>
        <begin position="2"/>
        <end position="60"/>
    </location>
</feature>
<protein>
    <recommendedName>
        <fullName evidence="1">Peptidase M16 C-terminal domain-containing protein</fullName>
    </recommendedName>
</protein>
<dbReference type="GO" id="GO:0046872">
    <property type="term" value="F:metal ion binding"/>
    <property type="evidence" value="ECO:0007669"/>
    <property type="project" value="InterPro"/>
</dbReference>
<dbReference type="Gene3D" id="3.30.830.10">
    <property type="entry name" value="Metalloenzyme, LuxS/M16 peptidase-like"/>
    <property type="match status" value="1"/>
</dbReference>
<comment type="caution">
    <text evidence="2">The sequence shown here is derived from an EMBL/GenBank/DDBJ whole genome shotgun (WGS) entry which is preliminary data.</text>
</comment>
<dbReference type="EMBL" id="AJWZ01004651">
    <property type="protein sequence ID" value="EKC64839.1"/>
    <property type="molecule type" value="Genomic_DNA"/>
</dbReference>
<dbReference type="AlphaFoldDB" id="K1TBI9"/>
<name>K1TBI9_9ZZZZ</name>
<accession>K1TBI9</accession>
<sequence>MTWQEVKDYHTAYYHPSNSLTTVYGAIEDPAAFLALLDEAFSPYEAKAFDFSTPDYTPVDLPRGEGLPVPCLRR</sequence>
<proteinExistence type="predicted"/>
<reference evidence="2" key="1">
    <citation type="journal article" date="2013" name="Environ. Microbiol.">
        <title>Microbiota from the distal guts of lean and obese adolescents exhibit partial functional redundancy besides clear differences in community structure.</title>
        <authorList>
            <person name="Ferrer M."/>
            <person name="Ruiz A."/>
            <person name="Lanza F."/>
            <person name="Haange S.B."/>
            <person name="Oberbach A."/>
            <person name="Till H."/>
            <person name="Bargiela R."/>
            <person name="Campoy C."/>
            <person name="Segura M.T."/>
            <person name="Richter M."/>
            <person name="von Bergen M."/>
            <person name="Seifert J."/>
            <person name="Suarez A."/>
        </authorList>
    </citation>
    <scope>NUCLEOTIDE SEQUENCE</scope>
</reference>
<evidence type="ECO:0000259" key="1">
    <source>
        <dbReference type="Pfam" id="PF05193"/>
    </source>
</evidence>
<organism evidence="2">
    <name type="scientific">human gut metagenome</name>
    <dbReference type="NCBI Taxonomy" id="408170"/>
    <lineage>
        <taxon>unclassified sequences</taxon>
        <taxon>metagenomes</taxon>
        <taxon>organismal metagenomes</taxon>
    </lineage>
</organism>
<gene>
    <name evidence="2" type="ORF">OBE_06738</name>
</gene>
<dbReference type="InterPro" id="IPR007863">
    <property type="entry name" value="Peptidase_M16_C"/>
</dbReference>
<evidence type="ECO:0000313" key="2">
    <source>
        <dbReference type="EMBL" id="EKC64839.1"/>
    </source>
</evidence>